<dbReference type="Gene3D" id="1.25.40.10">
    <property type="entry name" value="Tetratricopeptide repeat domain"/>
    <property type="match status" value="1"/>
</dbReference>
<name>A0AB38YGD8_9GAMM</name>
<keyword evidence="1" id="KW-0802">TPR repeat</keyword>
<protein>
    <submittedName>
        <fullName evidence="2">Tetratricopeptide repeat protein</fullName>
    </submittedName>
</protein>
<sequence length="125" mass="13740">MARSNILNVVLLFGLLVLVACATVLPEPEPVEPAPEDPRLSVVQELQRQAVVRVQQGEYLPAISLLERAVQIKPDEIGNYILLARAHTLRGDPDQARAALQRGQLYAHPGSADAARIEHLLNRPE</sequence>
<dbReference type="Pfam" id="PF14559">
    <property type="entry name" value="TPR_19"/>
    <property type="match status" value="1"/>
</dbReference>
<proteinExistence type="predicted"/>
<gene>
    <name evidence="2" type="ORF">NFC81_01285</name>
</gene>
<dbReference type="InterPro" id="IPR011990">
    <property type="entry name" value="TPR-like_helical_dom_sf"/>
</dbReference>
<dbReference type="RefSeq" id="WP_304995728.1">
    <property type="nucleotide sequence ID" value="NZ_CP101717.1"/>
</dbReference>
<dbReference type="AlphaFoldDB" id="A0AB38YGD8"/>
<reference evidence="2" key="1">
    <citation type="submission" date="2022-07" db="EMBL/GenBank/DDBJ databases">
        <title>Complete genome sequence of Salinispirillum sp. LH10-3-1 capable of multiple carbohydrate inversion isolated from a soda lake.</title>
        <authorList>
            <person name="Liu J."/>
            <person name="Zhai Y."/>
            <person name="Zhang H."/>
            <person name="Yang H."/>
            <person name="Qu J."/>
            <person name="Li J."/>
        </authorList>
    </citation>
    <scope>NUCLEOTIDE SEQUENCE</scope>
    <source>
        <strain evidence="2">LH 10-3-1</strain>
    </source>
</reference>
<dbReference type="EMBL" id="CP101717">
    <property type="protein sequence ID" value="WLD58443.1"/>
    <property type="molecule type" value="Genomic_DNA"/>
</dbReference>
<evidence type="ECO:0000313" key="2">
    <source>
        <dbReference type="EMBL" id="WLD58443.1"/>
    </source>
</evidence>
<dbReference type="InterPro" id="IPR019734">
    <property type="entry name" value="TPR_rpt"/>
</dbReference>
<dbReference type="PROSITE" id="PS50005">
    <property type="entry name" value="TPR"/>
    <property type="match status" value="1"/>
</dbReference>
<feature type="repeat" description="TPR" evidence="1">
    <location>
        <begin position="43"/>
        <end position="76"/>
    </location>
</feature>
<evidence type="ECO:0000256" key="1">
    <source>
        <dbReference type="PROSITE-ProRule" id="PRU00339"/>
    </source>
</evidence>
<dbReference type="PROSITE" id="PS51257">
    <property type="entry name" value="PROKAR_LIPOPROTEIN"/>
    <property type="match status" value="1"/>
</dbReference>
<accession>A0AB38YGD8</accession>
<organism evidence="2">
    <name type="scientific">Salinispirillum sp. LH 10-3-1</name>
    <dbReference type="NCBI Taxonomy" id="2952525"/>
    <lineage>
        <taxon>Bacteria</taxon>
        <taxon>Pseudomonadati</taxon>
        <taxon>Pseudomonadota</taxon>
        <taxon>Gammaproteobacteria</taxon>
        <taxon>Oceanospirillales</taxon>
        <taxon>Saccharospirillaceae</taxon>
        <taxon>Salinispirillum</taxon>
    </lineage>
</organism>
<dbReference type="SUPFAM" id="SSF48452">
    <property type="entry name" value="TPR-like"/>
    <property type="match status" value="1"/>
</dbReference>